<dbReference type="FunFam" id="1.10.8.270:FF:000016">
    <property type="entry name" value="TBC1 domain family member 2A"/>
    <property type="match status" value="1"/>
</dbReference>
<dbReference type="SUPFAM" id="SSF47923">
    <property type="entry name" value="Ypt/Rab-GAP domain of gyp1p"/>
    <property type="match status" value="2"/>
</dbReference>
<feature type="domain" description="Rab-GAP TBC" evidence="1">
    <location>
        <begin position="98"/>
        <end position="271"/>
    </location>
</feature>
<sequence length="342" mass="39640">MEDDVNSIFDRPVRDLLYQKVQRLEREEGHQMGGAATCPRNDSNFSYGRRVPRHVKEQEWNLSSLIQAQEEQRSLECYEINIDPIVRHKLAKLLLLNGVLLDRNPGVYKQLLNYPRAEVELRGDIAKDVDRTFIEYRLFSNGNKGQGMLYRVLAAYAVYNPEIGYCQGMNVLASVLLLARFSEEETFWALTRLMKEYSIEQMFLPGLPGVRRSIEKFNELFEFLLPKLAKHFAKEGIESTMYLSKWFMTLYGSVLPLELVFKVWEEFLATGSWSVLWAVGLSLLHLFEDELLKRPFEGILLFIQSLPLEKLDEGAVLDQTAAFRKQIREAKWAQESLFALLA</sequence>
<dbReference type="InterPro" id="IPR000195">
    <property type="entry name" value="Rab-GAP-TBC_dom"/>
</dbReference>
<dbReference type="GO" id="GO:0031267">
    <property type="term" value="F:small GTPase binding"/>
    <property type="evidence" value="ECO:0007669"/>
    <property type="project" value="TreeGrafter"/>
</dbReference>
<dbReference type="VEuPathDB" id="AmoebaDB:ACA1_050190"/>
<dbReference type="Proteomes" id="UP000011083">
    <property type="component" value="Unassembled WGS sequence"/>
</dbReference>
<dbReference type="Gene3D" id="1.10.472.80">
    <property type="entry name" value="Ypt/Rab-GAP domain of gyp1p, domain 3"/>
    <property type="match status" value="1"/>
</dbReference>
<dbReference type="AlphaFoldDB" id="L8H5V7"/>
<dbReference type="PANTHER" id="PTHR47219">
    <property type="entry name" value="RAB GTPASE-ACTIVATING PROTEIN 1-LIKE"/>
    <property type="match status" value="1"/>
</dbReference>
<dbReference type="InterPro" id="IPR050302">
    <property type="entry name" value="Rab_GAP_TBC_domain"/>
</dbReference>
<dbReference type="GO" id="GO:0005096">
    <property type="term" value="F:GTPase activator activity"/>
    <property type="evidence" value="ECO:0007669"/>
    <property type="project" value="TreeGrafter"/>
</dbReference>
<dbReference type="InterPro" id="IPR035969">
    <property type="entry name" value="Rab-GAP_TBC_sf"/>
</dbReference>
<proteinExistence type="predicted"/>
<accession>L8H5V7</accession>
<organism evidence="2 3">
    <name type="scientific">Acanthamoeba castellanii (strain ATCC 30010 / Neff)</name>
    <dbReference type="NCBI Taxonomy" id="1257118"/>
    <lineage>
        <taxon>Eukaryota</taxon>
        <taxon>Amoebozoa</taxon>
        <taxon>Discosea</taxon>
        <taxon>Longamoebia</taxon>
        <taxon>Centramoebida</taxon>
        <taxon>Acanthamoebidae</taxon>
        <taxon>Acanthamoeba</taxon>
    </lineage>
</organism>
<evidence type="ECO:0000313" key="2">
    <source>
        <dbReference type="EMBL" id="ELR19871.1"/>
    </source>
</evidence>
<dbReference type="PANTHER" id="PTHR47219:SF9">
    <property type="entry name" value="GTPASE ACTIVATING PROTEIN AND CENTROSOME-ASSOCIATED, ISOFORM B"/>
    <property type="match status" value="1"/>
</dbReference>
<dbReference type="GeneID" id="14920706"/>
<name>L8H5V7_ACACF</name>
<evidence type="ECO:0000313" key="3">
    <source>
        <dbReference type="Proteomes" id="UP000011083"/>
    </source>
</evidence>
<dbReference type="Gene3D" id="1.10.8.270">
    <property type="entry name" value="putative rabgap domain of human tbc1 domain family member 14 like domains"/>
    <property type="match status" value="1"/>
</dbReference>
<dbReference type="KEGG" id="acan:ACA1_050190"/>
<reference evidence="2 3" key="1">
    <citation type="journal article" date="2013" name="Genome Biol.">
        <title>Genome of Acanthamoeba castellanii highlights extensive lateral gene transfer and early evolution of tyrosine kinase signaling.</title>
        <authorList>
            <person name="Clarke M."/>
            <person name="Lohan A.J."/>
            <person name="Liu B."/>
            <person name="Lagkouvardos I."/>
            <person name="Roy S."/>
            <person name="Zafar N."/>
            <person name="Bertelli C."/>
            <person name="Schilde C."/>
            <person name="Kianianmomeni A."/>
            <person name="Burglin T.R."/>
            <person name="Frech C."/>
            <person name="Turcotte B."/>
            <person name="Kopec K.O."/>
            <person name="Synnott J.M."/>
            <person name="Choo C."/>
            <person name="Paponov I."/>
            <person name="Finkler A."/>
            <person name="Soon Heng Tan C."/>
            <person name="Hutchins A.P."/>
            <person name="Weinmeier T."/>
            <person name="Rattei T."/>
            <person name="Chu J.S."/>
            <person name="Gimenez G."/>
            <person name="Irimia M."/>
            <person name="Rigden D.J."/>
            <person name="Fitzpatrick D.A."/>
            <person name="Lorenzo-Morales J."/>
            <person name="Bateman A."/>
            <person name="Chiu C.H."/>
            <person name="Tang P."/>
            <person name="Hegemann P."/>
            <person name="Fromm H."/>
            <person name="Raoult D."/>
            <person name="Greub G."/>
            <person name="Miranda-Saavedra D."/>
            <person name="Chen N."/>
            <person name="Nash P."/>
            <person name="Ginger M.L."/>
            <person name="Horn M."/>
            <person name="Schaap P."/>
            <person name="Caler L."/>
            <person name="Loftus B."/>
        </authorList>
    </citation>
    <scope>NUCLEOTIDE SEQUENCE [LARGE SCALE GENOMIC DNA]</scope>
    <source>
        <strain evidence="2 3">Neff</strain>
    </source>
</reference>
<dbReference type="EMBL" id="KB007928">
    <property type="protein sequence ID" value="ELR19871.1"/>
    <property type="molecule type" value="Genomic_DNA"/>
</dbReference>
<dbReference type="Pfam" id="PF00566">
    <property type="entry name" value="RabGAP-TBC"/>
    <property type="match status" value="1"/>
</dbReference>
<dbReference type="OrthoDB" id="17936at2759"/>
<dbReference type="RefSeq" id="XP_004341975.1">
    <property type="nucleotide sequence ID" value="XM_004341926.1"/>
</dbReference>
<keyword evidence="3" id="KW-1185">Reference proteome</keyword>
<evidence type="ECO:0000259" key="1">
    <source>
        <dbReference type="PROSITE" id="PS50086"/>
    </source>
</evidence>
<dbReference type="SMART" id="SM00164">
    <property type="entry name" value="TBC"/>
    <property type="match status" value="1"/>
</dbReference>
<protein>
    <submittedName>
        <fullName evidence="2">TBC domain containing protein</fullName>
    </submittedName>
</protein>
<dbReference type="PROSITE" id="PS50086">
    <property type="entry name" value="TBC_RABGAP"/>
    <property type="match status" value="1"/>
</dbReference>
<gene>
    <name evidence="2" type="ORF">ACA1_050190</name>
</gene>